<organism evidence="2 3">
    <name type="scientific">Aureibacillus halotolerans</name>
    <dbReference type="NCBI Taxonomy" id="1508390"/>
    <lineage>
        <taxon>Bacteria</taxon>
        <taxon>Bacillati</taxon>
        <taxon>Bacillota</taxon>
        <taxon>Bacilli</taxon>
        <taxon>Bacillales</taxon>
        <taxon>Bacillaceae</taxon>
        <taxon>Aureibacillus</taxon>
    </lineage>
</organism>
<dbReference type="Pfam" id="PF13556">
    <property type="entry name" value="HTH_30"/>
    <property type="match status" value="1"/>
</dbReference>
<keyword evidence="3" id="KW-1185">Reference proteome</keyword>
<dbReference type="PANTHER" id="PTHR33744:SF15">
    <property type="entry name" value="CARBOHYDRATE DIACID REGULATOR"/>
    <property type="match status" value="1"/>
</dbReference>
<reference evidence="2 3" key="1">
    <citation type="submission" date="2019-03" db="EMBL/GenBank/DDBJ databases">
        <title>Genomic Encyclopedia of Type Strains, Phase IV (KMG-IV): sequencing the most valuable type-strain genomes for metagenomic binning, comparative biology and taxonomic classification.</title>
        <authorList>
            <person name="Goeker M."/>
        </authorList>
    </citation>
    <scope>NUCLEOTIDE SEQUENCE [LARGE SCALE GENOMIC DNA]</scope>
    <source>
        <strain evidence="2 3">DSM 28697</strain>
    </source>
</reference>
<evidence type="ECO:0000313" key="2">
    <source>
        <dbReference type="EMBL" id="TDQ42789.1"/>
    </source>
</evidence>
<protein>
    <submittedName>
        <fullName evidence="2">PucR-like helix-turn-helix protein</fullName>
    </submittedName>
</protein>
<sequence>MANQSVIDQLKQIFRHNVIIEAETDATTDVDAFEWFQFKGEWIGVRKVAMTTKERQLLTLFLDLEHVDERSLSSHQKPWHQLLFTTNPPAEELPSYRLLHFHMKEALLDRNAFEEAIIGLYPYEPVLLWETLHRGVLVEPQNAQLEEAIAYEDLAEALTGDFYTDVHLYVGQIAEAGLRSPISYRLEKESFDLTRTLNTKAHVFTHSHQLPLFLLSHSSPEAREELQLLLSDIRDDKELMDSIRTFLECNMNITTASKALFIHRNSLQYRVDKFIERTQLDVKSFSQAVTVYLAMLAIDF</sequence>
<dbReference type="Gene3D" id="1.10.10.2840">
    <property type="entry name" value="PucR C-terminal helix-turn-helix domain"/>
    <property type="match status" value="1"/>
</dbReference>
<name>A0A4R6UCM7_9BACI</name>
<evidence type="ECO:0000259" key="1">
    <source>
        <dbReference type="Pfam" id="PF13556"/>
    </source>
</evidence>
<dbReference type="OrthoDB" id="9792148at2"/>
<comment type="caution">
    <text evidence="2">The sequence shown here is derived from an EMBL/GenBank/DDBJ whole genome shotgun (WGS) entry which is preliminary data.</text>
</comment>
<dbReference type="PANTHER" id="PTHR33744">
    <property type="entry name" value="CARBOHYDRATE DIACID REGULATOR"/>
    <property type="match status" value="1"/>
</dbReference>
<proteinExistence type="predicted"/>
<accession>A0A4R6UCM7</accession>
<feature type="domain" description="PucR C-terminal helix-turn-helix" evidence="1">
    <location>
        <begin position="239"/>
        <end position="297"/>
    </location>
</feature>
<dbReference type="RefSeq" id="WP_133578623.1">
    <property type="nucleotide sequence ID" value="NZ_SNYJ01000001.1"/>
</dbReference>
<dbReference type="InterPro" id="IPR025736">
    <property type="entry name" value="PucR_C-HTH_dom"/>
</dbReference>
<dbReference type="InterPro" id="IPR042070">
    <property type="entry name" value="PucR_C-HTH_sf"/>
</dbReference>
<dbReference type="InterPro" id="IPR051448">
    <property type="entry name" value="CdaR-like_regulators"/>
</dbReference>
<gene>
    <name evidence="2" type="ORF">EV213_101218</name>
</gene>
<dbReference type="AlphaFoldDB" id="A0A4R6UCM7"/>
<evidence type="ECO:0000313" key="3">
    <source>
        <dbReference type="Proteomes" id="UP000295632"/>
    </source>
</evidence>
<dbReference type="EMBL" id="SNYJ01000001">
    <property type="protein sequence ID" value="TDQ42789.1"/>
    <property type="molecule type" value="Genomic_DNA"/>
</dbReference>
<dbReference type="Proteomes" id="UP000295632">
    <property type="component" value="Unassembled WGS sequence"/>
</dbReference>